<keyword evidence="7" id="KW-1185">Reference proteome</keyword>
<comment type="caution">
    <text evidence="6">The sequence shown here is derived from an EMBL/GenBank/DDBJ whole genome shotgun (WGS) entry which is preliminary data.</text>
</comment>
<feature type="domain" description="Oligopeptide/dipeptide ABC transporter C-terminal" evidence="5">
    <location>
        <begin position="2"/>
        <end position="46"/>
    </location>
</feature>
<dbReference type="GO" id="GO:0005524">
    <property type="term" value="F:ATP binding"/>
    <property type="evidence" value="ECO:0007669"/>
    <property type="project" value="UniProtKB-KW"/>
</dbReference>
<dbReference type="GO" id="GO:0005886">
    <property type="term" value="C:plasma membrane"/>
    <property type="evidence" value="ECO:0007669"/>
    <property type="project" value="UniProtKB-SubCell"/>
</dbReference>
<evidence type="ECO:0000256" key="3">
    <source>
        <dbReference type="ARBA" id="ARBA00022741"/>
    </source>
</evidence>
<evidence type="ECO:0000256" key="2">
    <source>
        <dbReference type="ARBA" id="ARBA00022448"/>
    </source>
</evidence>
<dbReference type="NCBIfam" id="TIGR01727">
    <property type="entry name" value="oligo_HPY"/>
    <property type="match status" value="1"/>
</dbReference>
<dbReference type="AlphaFoldDB" id="A0A2G8RJE1"/>
<comment type="subcellular location">
    <subcellularLocation>
        <location evidence="1">Cell inner membrane</location>
        <topology evidence="1">Peripheral membrane protein</topology>
    </subcellularLocation>
</comment>
<sequence length="74" mass="8483">MLPETIPDFEAPKRNRIMMGGEVPSPVSSPSGCSFHPRCPLAFDHCKTERPQRWIETHNRRVRYFAAEEGAKDI</sequence>
<name>A0A2G8RJE1_9RHOB</name>
<dbReference type="Gene3D" id="3.40.50.300">
    <property type="entry name" value="P-loop containing nucleotide triphosphate hydrolases"/>
    <property type="match status" value="1"/>
</dbReference>
<evidence type="ECO:0000256" key="4">
    <source>
        <dbReference type="ARBA" id="ARBA00022840"/>
    </source>
</evidence>
<evidence type="ECO:0000259" key="5">
    <source>
        <dbReference type="Pfam" id="PF08352"/>
    </source>
</evidence>
<dbReference type="RefSeq" id="WP_245875554.1">
    <property type="nucleotide sequence ID" value="NZ_AWWI01000033.1"/>
</dbReference>
<evidence type="ECO:0000313" key="7">
    <source>
        <dbReference type="Proteomes" id="UP000231259"/>
    </source>
</evidence>
<keyword evidence="3" id="KW-0547">Nucleotide-binding</keyword>
<keyword evidence="2" id="KW-0813">Transport</keyword>
<accession>A0A2G8RJE1</accession>
<protein>
    <recommendedName>
        <fullName evidence="5">Oligopeptide/dipeptide ABC transporter C-terminal domain-containing protein</fullName>
    </recommendedName>
</protein>
<evidence type="ECO:0000256" key="1">
    <source>
        <dbReference type="ARBA" id="ARBA00004417"/>
    </source>
</evidence>
<organism evidence="6 7">
    <name type="scientific">Puniceibacterium antarcticum</name>
    <dbReference type="NCBI Taxonomy" id="1206336"/>
    <lineage>
        <taxon>Bacteria</taxon>
        <taxon>Pseudomonadati</taxon>
        <taxon>Pseudomonadota</taxon>
        <taxon>Alphaproteobacteria</taxon>
        <taxon>Rhodobacterales</taxon>
        <taxon>Paracoccaceae</taxon>
        <taxon>Puniceibacterium</taxon>
    </lineage>
</organism>
<dbReference type="GO" id="GO:0015833">
    <property type="term" value="P:peptide transport"/>
    <property type="evidence" value="ECO:0007669"/>
    <property type="project" value="InterPro"/>
</dbReference>
<gene>
    <name evidence="6" type="ORF">P775_03920</name>
</gene>
<dbReference type="Pfam" id="PF08352">
    <property type="entry name" value="oligo_HPY"/>
    <property type="match status" value="1"/>
</dbReference>
<dbReference type="InterPro" id="IPR027417">
    <property type="entry name" value="P-loop_NTPase"/>
</dbReference>
<dbReference type="InterPro" id="IPR013563">
    <property type="entry name" value="Oligopep_ABC_C"/>
</dbReference>
<evidence type="ECO:0000313" key="6">
    <source>
        <dbReference type="EMBL" id="PIL21521.1"/>
    </source>
</evidence>
<proteinExistence type="predicted"/>
<dbReference type="EMBL" id="AWWI01000033">
    <property type="protein sequence ID" value="PIL21521.1"/>
    <property type="molecule type" value="Genomic_DNA"/>
</dbReference>
<dbReference type="Proteomes" id="UP000231259">
    <property type="component" value="Unassembled WGS sequence"/>
</dbReference>
<keyword evidence="4" id="KW-0067">ATP-binding</keyword>
<reference evidence="6 7" key="1">
    <citation type="submission" date="2013-09" db="EMBL/GenBank/DDBJ databases">
        <title>Genome sequencing of Phaeobacter antarcticus sp. nov. SM1211.</title>
        <authorList>
            <person name="Zhang X.-Y."/>
            <person name="Liu C."/>
            <person name="Chen X.-L."/>
            <person name="Xie B.-B."/>
            <person name="Qin Q.-L."/>
            <person name="Rong J.-C."/>
            <person name="Zhang Y.-Z."/>
        </authorList>
    </citation>
    <scope>NUCLEOTIDE SEQUENCE [LARGE SCALE GENOMIC DNA]</scope>
    <source>
        <strain evidence="6 7">SM1211</strain>
    </source>
</reference>